<evidence type="ECO:0000256" key="2">
    <source>
        <dbReference type="ARBA" id="ARBA00022448"/>
    </source>
</evidence>
<feature type="binding site" description="covalent" evidence="8">
    <location>
        <position position="166"/>
    </location>
    <ligand>
        <name>heme c</name>
        <dbReference type="ChEBI" id="CHEBI:61717"/>
        <label>2</label>
    </ligand>
</feature>
<reference evidence="13 14" key="1">
    <citation type="submission" date="2017-09" db="EMBL/GenBank/DDBJ databases">
        <authorList>
            <person name="Ehlers B."/>
            <person name="Leendertz F.H."/>
        </authorList>
    </citation>
    <scope>NUCLEOTIDE SEQUENCE [LARGE SCALE GENOMIC DNA]</scope>
    <source>
        <strain evidence="13 14">DSM 18289</strain>
    </source>
</reference>
<name>A0A285NCP0_9HYPH</name>
<keyword evidence="7 9" id="KW-0408">Iron</keyword>
<dbReference type="InterPro" id="IPR050597">
    <property type="entry name" value="Cytochrome_c_Oxidase_Subunit"/>
</dbReference>
<feature type="domain" description="Cytochrome c" evidence="12">
    <location>
        <begin position="152"/>
        <end position="236"/>
    </location>
</feature>
<evidence type="ECO:0000256" key="11">
    <source>
        <dbReference type="SAM" id="SignalP"/>
    </source>
</evidence>
<dbReference type="InterPro" id="IPR024167">
    <property type="entry name" value="Cytochrome_c4-like"/>
</dbReference>
<protein>
    <submittedName>
        <fullName evidence="13">Cytochrome c553</fullName>
    </submittedName>
</protein>
<dbReference type="SUPFAM" id="SSF46626">
    <property type="entry name" value="Cytochrome c"/>
    <property type="match status" value="2"/>
</dbReference>
<dbReference type="GO" id="GO:0005506">
    <property type="term" value="F:iron ion binding"/>
    <property type="evidence" value="ECO:0007669"/>
    <property type="project" value="InterPro"/>
</dbReference>
<dbReference type="GO" id="GO:0009055">
    <property type="term" value="F:electron transfer activity"/>
    <property type="evidence" value="ECO:0007669"/>
    <property type="project" value="InterPro"/>
</dbReference>
<feature type="binding site" description="covalent" evidence="8">
    <location>
        <position position="61"/>
    </location>
    <ligand>
        <name>heme c</name>
        <dbReference type="ChEBI" id="CHEBI:61717"/>
        <label>1</label>
    </ligand>
</feature>
<sequence>MRTFIPTLLKGLSVAALAAVIAMPVSTTETNAQAATAEKKVEKKKKRKRDPRSRIYRTKSCMACHGRNGAKAIRDYPNLAGQNAKYLTQQMLDIQSGKRVASVEEETGHPRTKGMADIMHLVNKDEIKDLAAWLSELPPAKLRPPEEPVSEEQIAAGKKAYKKLGCKACHSKDGTKASNKAYPIIAGQKKAYLINQMTDMREKVRVNGKSKLMYGVIKRAKDEQIVAIADYLSTVERKAKKKK</sequence>
<dbReference type="PROSITE" id="PS51007">
    <property type="entry name" value="CYTC"/>
    <property type="match status" value="2"/>
</dbReference>
<keyword evidence="4 9" id="KW-0479">Metal-binding</keyword>
<keyword evidence="5" id="KW-0574">Periplasm</keyword>
<feature type="binding site" description="axial binding residue" evidence="9">
    <location>
        <position position="65"/>
    </location>
    <ligand>
        <name>heme c</name>
        <dbReference type="ChEBI" id="CHEBI:61717"/>
        <label>1</label>
    </ligand>
    <ligandPart>
        <name>Fe</name>
        <dbReference type="ChEBI" id="CHEBI:18248"/>
    </ligandPart>
</feature>
<dbReference type="PANTHER" id="PTHR33751">
    <property type="entry name" value="CBB3-TYPE CYTOCHROME C OXIDASE SUBUNIT FIXP"/>
    <property type="match status" value="1"/>
</dbReference>
<evidence type="ECO:0000256" key="8">
    <source>
        <dbReference type="PIRSR" id="PIRSR000005-1"/>
    </source>
</evidence>
<comment type="PTM">
    <text evidence="8">Binds 2 heme c groups covalently per subunit.</text>
</comment>
<accession>A0A285NCP0</accession>
<feature type="chain" id="PRO_5012334701" evidence="11">
    <location>
        <begin position="19"/>
        <end position="243"/>
    </location>
</feature>
<dbReference type="GO" id="GO:0020037">
    <property type="term" value="F:heme binding"/>
    <property type="evidence" value="ECO:0007669"/>
    <property type="project" value="InterPro"/>
</dbReference>
<feature type="domain" description="Cytochrome c" evidence="12">
    <location>
        <begin position="47"/>
        <end position="138"/>
    </location>
</feature>
<dbReference type="GO" id="GO:0042597">
    <property type="term" value="C:periplasmic space"/>
    <property type="evidence" value="ECO:0007669"/>
    <property type="project" value="UniProtKB-SubCell"/>
</dbReference>
<dbReference type="Proteomes" id="UP000219439">
    <property type="component" value="Unassembled WGS sequence"/>
</dbReference>
<feature type="binding site" description="axial binding residue" evidence="9">
    <location>
        <position position="115"/>
    </location>
    <ligand>
        <name>heme c</name>
        <dbReference type="ChEBI" id="CHEBI:61717"/>
        <label>1</label>
    </ligand>
    <ligandPart>
        <name>Fe</name>
        <dbReference type="ChEBI" id="CHEBI:18248"/>
    </ligandPart>
</feature>
<dbReference type="PANTHER" id="PTHR33751:SF9">
    <property type="entry name" value="CYTOCHROME C4"/>
    <property type="match status" value="1"/>
</dbReference>
<feature type="binding site" description="axial binding residue" evidence="9">
    <location>
        <position position="213"/>
    </location>
    <ligand>
        <name>heme c</name>
        <dbReference type="ChEBI" id="CHEBI:61717"/>
        <label>2</label>
    </ligand>
    <ligandPart>
        <name>Fe</name>
        <dbReference type="ChEBI" id="CHEBI:18248"/>
    </ligandPart>
</feature>
<evidence type="ECO:0000256" key="3">
    <source>
        <dbReference type="ARBA" id="ARBA00022617"/>
    </source>
</evidence>
<dbReference type="Gene3D" id="1.10.760.10">
    <property type="entry name" value="Cytochrome c-like domain"/>
    <property type="match status" value="2"/>
</dbReference>
<evidence type="ECO:0000256" key="5">
    <source>
        <dbReference type="ARBA" id="ARBA00022764"/>
    </source>
</evidence>
<keyword evidence="11" id="KW-0732">Signal</keyword>
<dbReference type="InterPro" id="IPR009056">
    <property type="entry name" value="Cyt_c-like_dom"/>
</dbReference>
<dbReference type="EMBL" id="OBEL01000001">
    <property type="protein sequence ID" value="SNZ07189.1"/>
    <property type="molecule type" value="Genomic_DNA"/>
</dbReference>
<dbReference type="InterPro" id="IPR036909">
    <property type="entry name" value="Cyt_c-like_dom_sf"/>
</dbReference>
<feature type="binding site" description="covalent" evidence="8">
    <location>
        <position position="169"/>
    </location>
    <ligand>
        <name>heme c</name>
        <dbReference type="ChEBI" id="CHEBI:61717"/>
        <label>2</label>
    </ligand>
</feature>
<dbReference type="Pfam" id="PF00034">
    <property type="entry name" value="Cytochrom_C"/>
    <property type="match status" value="2"/>
</dbReference>
<feature type="compositionally biased region" description="Basic residues" evidence="10">
    <location>
        <begin position="42"/>
        <end position="53"/>
    </location>
</feature>
<gene>
    <name evidence="13" type="ORF">SAMN06265368_0705</name>
</gene>
<dbReference type="RefSeq" id="WP_097152006.1">
    <property type="nucleotide sequence ID" value="NZ_OBEL01000001.1"/>
</dbReference>
<organism evidence="13 14">
    <name type="scientific">Cohaesibacter gelatinilyticus</name>
    <dbReference type="NCBI Taxonomy" id="372072"/>
    <lineage>
        <taxon>Bacteria</taxon>
        <taxon>Pseudomonadati</taxon>
        <taxon>Pseudomonadota</taxon>
        <taxon>Alphaproteobacteria</taxon>
        <taxon>Hyphomicrobiales</taxon>
        <taxon>Cohaesibacteraceae</taxon>
    </lineage>
</organism>
<keyword evidence="6" id="KW-0249">Electron transport</keyword>
<feature type="region of interest" description="Disordered" evidence="10">
    <location>
        <begin position="34"/>
        <end position="53"/>
    </location>
</feature>
<evidence type="ECO:0000256" key="4">
    <source>
        <dbReference type="ARBA" id="ARBA00022723"/>
    </source>
</evidence>
<evidence type="ECO:0000256" key="1">
    <source>
        <dbReference type="ARBA" id="ARBA00004418"/>
    </source>
</evidence>
<feature type="binding site" description="axial binding residue" evidence="9">
    <location>
        <position position="170"/>
    </location>
    <ligand>
        <name>heme c</name>
        <dbReference type="ChEBI" id="CHEBI:61717"/>
        <label>2</label>
    </ligand>
    <ligandPart>
        <name>Fe</name>
        <dbReference type="ChEBI" id="CHEBI:18248"/>
    </ligandPart>
</feature>
<proteinExistence type="predicted"/>
<evidence type="ECO:0000256" key="6">
    <source>
        <dbReference type="ARBA" id="ARBA00022982"/>
    </source>
</evidence>
<evidence type="ECO:0000256" key="9">
    <source>
        <dbReference type="PIRSR" id="PIRSR000005-2"/>
    </source>
</evidence>
<evidence type="ECO:0000259" key="12">
    <source>
        <dbReference type="PROSITE" id="PS51007"/>
    </source>
</evidence>
<evidence type="ECO:0000256" key="7">
    <source>
        <dbReference type="ARBA" id="ARBA00023004"/>
    </source>
</evidence>
<feature type="binding site" description="covalent" evidence="8">
    <location>
        <position position="64"/>
    </location>
    <ligand>
        <name>heme c</name>
        <dbReference type="ChEBI" id="CHEBI:61717"/>
        <label>1</label>
    </ligand>
</feature>
<comment type="subcellular location">
    <subcellularLocation>
        <location evidence="1">Periplasm</location>
    </subcellularLocation>
</comment>
<feature type="signal peptide" evidence="11">
    <location>
        <begin position="1"/>
        <end position="18"/>
    </location>
</feature>
<keyword evidence="2" id="KW-0813">Transport</keyword>
<keyword evidence="14" id="KW-1185">Reference proteome</keyword>
<evidence type="ECO:0000313" key="14">
    <source>
        <dbReference type="Proteomes" id="UP000219439"/>
    </source>
</evidence>
<dbReference type="PIRSF" id="PIRSF000005">
    <property type="entry name" value="Cytochrome_c4"/>
    <property type="match status" value="1"/>
</dbReference>
<evidence type="ECO:0000256" key="10">
    <source>
        <dbReference type="SAM" id="MobiDB-lite"/>
    </source>
</evidence>
<keyword evidence="3 8" id="KW-0349">Heme</keyword>
<dbReference type="OrthoDB" id="9773456at2"/>
<evidence type="ECO:0000313" key="13">
    <source>
        <dbReference type="EMBL" id="SNZ07189.1"/>
    </source>
</evidence>
<dbReference type="AlphaFoldDB" id="A0A285NCP0"/>